<evidence type="ECO:0000256" key="8">
    <source>
        <dbReference type="ARBA" id="ARBA00022475"/>
    </source>
</evidence>
<dbReference type="InterPro" id="IPR014312">
    <property type="entry name" value="Succ_DH_anchor"/>
</dbReference>
<comment type="cofactor">
    <cofactor evidence="1">
        <name>heme</name>
        <dbReference type="ChEBI" id="CHEBI:30413"/>
    </cofactor>
</comment>
<dbReference type="GO" id="GO:0009055">
    <property type="term" value="F:electron transfer activity"/>
    <property type="evidence" value="ECO:0007669"/>
    <property type="project" value="TreeGrafter"/>
</dbReference>
<evidence type="ECO:0000313" key="19">
    <source>
        <dbReference type="EMBL" id="BFD45368.1"/>
    </source>
</evidence>
<dbReference type="Gene3D" id="1.20.1300.10">
    <property type="entry name" value="Fumarate reductase/succinate dehydrogenase, transmembrane subunit"/>
    <property type="match status" value="1"/>
</dbReference>
<evidence type="ECO:0000256" key="13">
    <source>
        <dbReference type="ARBA" id="ARBA00022723"/>
    </source>
</evidence>
<evidence type="ECO:0000256" key="16">
    <source>
        <dbReference type="ARBA" id="ARBA00023004"/>
    </source>
</evidence>
<dbReference type="GO" id="GO:0020037">
    <property type="term" value="F:heme binding"/>
    <property type="evidence" value="ECO:0007669"/>
    <property type="project" value="InterPro"/>
</dbReference>
<evidence type="ECO:0000256" key="15">
    <source>
        <dbReference type="ARBA" id="ARBA00022989"/>
    </source>
</evidence>
<keyword evidence="12 18" id="KW-0812">Transmembrane</keyword>
<evidence type="ECO:0000256" key="9">
    <source>
        <dbReference type="ARBA" id="ARBA00022519"/>
    </source>
</evidence>
<evidence type="ECO:0000256" key="18">
    <source>
        <dbReference type="SAM" id="Phobius"/>
    </source>
</evidence>
<evidence type="ECO:0000256" key="7">
    <source>
        <dbReference type="ARBA" id="ARBA00022448"/>
    </source>
</evidence>
<keyword evidence="7" id="KW-0813">Transport</keyword>
<evidence type="ECO:0000256" key="6">
    <source>
        <dbReference type="ARBA" id="ARBA00019425"/>
    </source>
</evidence>
<evidence type="ECO:0000256" key="4">
    <source>
        <dbReference type="ARBA" id="ARBA00005163"/>
    </source>
</evidence>
<keyword evidence="10" id="KW-0816">Tricarboxylic acid cycle</keyword>
<organism evidence="19">
    <name type="scientific">Candidatus Tisiphia endosymbiont of Sergentomyia squamirostris</name>
    <dbReference type="NCBI Taxonomy" id="3113639"/>
    <lineage>
        <taxon>Bacteria</taxon>
        <taxon>Pseudomonadati</taxon>
        <taxon>Pseudomonadota</taxon>
        <taxon>Alphaproteobacteria</taxon>
        <taxon>Rickettsiales</taxon>
        <taxon>Rickettsiaceae</taxon>
        <taxon>Rickettsieae</taxon>
        <taxon>Candidatus Tisiphia</taxon>
    </lineage>
</organism>
<evidence type="ECO:0000256" key="5">
    <source>
        <dbReference type="ARBA" id="ARBA00011558"/>
    </source>
</evidence>
<dbReference type="Pfam" id="PF01127">
    <property type="entry name" value="Sdh_cyt"/>
    <property type="match status" value="1"/>
</dbReference>
<keyword evidence="14" id="KW-0249">Electron transport</keyword>
<dbReference type="GO" id="GO:0005886">
    <property type="term" value="C:plasma membrane"/>
    <property type="evidence" value="ECO:0007669"/>
    <property type="project" value="UniProtKB-SubCell"/>
</dbReference>
<feature type="transmembrane region" description="Helical" evidence="18">
    <location>
        <begin position="30"/>
        <end position="50"/>
    </location>
</feature>
<evidence type="ECO:0000256" key="11">
    <source>
        <dbReference type="ARBA" id="ARBA00022617"/>
    </source>
</evidence>
<dbReference type="NCBIfam" id="TIGR02968">
    <property type="entry name" value="succ_dehyd_anc"/>
    <property type="match status" value="1"/>
</dbReference>
<protein>
    <recommendedName>
        <fullName evidence="6">Succinate dehydrogenase hydrophobic membrane anchor subunit</fullName>
    </recommendedName>
</protein>
<proteinExistence type="predicted"/>
<dbReference type="GO" id="GO:0006099">
    <property type="term" value="P:tricarboxylic acid cycle"/>
    <property type="evidence" value="ECO:0007669"/>
    <property type="project" value="UniProtKB-KW"/>
</dbReference>
<feature type="transmembrane region" description="Helical" evidence="18">
    <location>
        <begin position="70"/>
        <end position="89"/>
    </location>
</feature>
<dbReference type="PANTHER" id="PTHR38689">
    <property type="entry name" value="SUCCINATE DEHYDROGENASE HYDROPHOBIC MEMBRANE ANCHOR SUBUNIT"/>
    <property type="match status" value="1"/>
</dbReference>
<dbReference type="EMBL" id="AP029170">
    <property type="protein sequence ID" value="BFD45368.1"/>
    <property type="molecule type" value="Genomic_DNA"/>
</dbReference>
<accession>A0AAT9G6G2</accession>
<keyword evidence="11" id="KW-0349">Heme</keyword>
<keyword evidence="17 18" id="KW-0472">Membrane</keyword>
<evidence type="ECO:0000256" key="2">
    <source>
        <dbReference type="ARBA" id="ARBA00004050"/>
    </source>
</evidence>
<comment type="function">
    <text evidence="2">Membrane-anchoring subunit of succinate dehydrogenase (SDH).</text>
</comment>
<keyword evidence="9" id="KW-0997">Cell inner membrane</keyword>
<evidence type="ECO:0000256" key="14">
    <source>
        <dbReference type="ARBA" id="ARBA00022982"/>
    </source>
</evidence>
<feature type="transmembrane region" description="Helical" evidence="18">
    <location>
        <begin position="101"/>
        <end position="126"/>
    </location>
</feature>
<dbReference type="InterPro" id="IPR000701">
    <property type="entry name" value="SuccDH_FuR_B_TM-su"/>
</dbReference>
<comment type="subcellular location">
    <subcellularLocation>
        <location evidence="3">Cell inner membrane</location>
        <topology evidence="3">Multi-pass membrane protein</topology>
    </subcellularLocation>
</comment>
<dbReference type="InterPro" id="IPR034804">
    <property type="entry name" value="SQR/QFR_C/D"/>
</dbReference>
<dbReference type="PANTHER" id="PTHR38689:SF1">
    <property type="entry name" value="SUCCINATE DEHYDROGENASE HYDROPHOBIC MEMBRANE ANCHOR SUBUNIT"/>
    <property type="match status" value="1"/>
</dbReference>
<keyword evidence="8" id="KW-1003">Cell membrane</keyword>
<evidence type="ECO:0000256" key="1">
    <source>
        <dbReference type="ARBA" id="ARBA00001971"/>
    </source>
</evidence>
<comment type="pathway">
    <text evidence="4">Carbohydrate metabolism; tricarboxylic acid cycle.</text>
</comment>
<evidence type="ECO:0000256" key="17">
    <source>
        <dbReference type="ARBA" id="ARBA00023136"/>
    </source>
</evidence>
<dbReference type="AlphaFoldDB" id="A0AAT9G6G2"/>
<evidence type="ECO:0000256" key="10">
    <source>
        <dbReference type="ARBA" id="ARBA00022532"/>
    </source>
</evidence>
<sequence length="127" mass="14314">MNNNLRTELAKAKGVGSAKSGSSHWLHQRITAIILAICSIWLIFFIKYATREGFTHFVSTLQRPYNIVPLGILLITAFYHATLGMRVVIEDYISCIKLRTGLIILLKIFCVITIAFLVVALFYVIVI</sequence>
<gene>
    <name evidence="19" type="primary">sdhD</name>
    <name evidence="19" type="ORF">DMENIID0002_00140</name>
</gene>
<dbReference type="SUPFAM" id="SSF81343">
    <property type="entry name" value="Fumarate reductase respiratory complex transmembrane subunits"/>
    <property type="match status" value="1"/>
</dbReference>
<reference evidence="19" key="1">
    <citation type="submission" date="2024-01" db="EMBL/GenBank/DDBJ databases">
        <title>Sequencing the genomes of a sandfly, Sergentomyia squamirostris, and its two endosymbionts.</title>
        <authorList>
            <person name="Itokawa K."/>
            <person name="Sanjoba C."/>
        </authorList>
    </citation>
    <scope>NUCLEOTIDE SEQUENCE</scope>
    <source>
        <strain evidence="19">RiSSQ</strain>
    </source>
</reference>
<keyword evidence="13" id="KW-0479">Metal-binding</keyword>
<evidence type="ECO:0000256" key="3">
    <source>
        <dbReference type="ARBA" id="ARBA00004429"/>
    </source>
</evidence>
<evidence type="ECO:0000256" key="12">
    <source>
        <dbReference type="ARBA" id="ARBA00022692"/>
    </source>
</evidence>
<dbReference type="CDD" id="cd03495">
    <property type="entry name" value="SQR_TypeC_SdhD_like"/>
    <property type="match status" value="1"/>
</dbReference>
<dbReference type="GO" id="GO:0046872">
    <property type="term" value="F:metal ion binding"/>
    <property type="evidence" value="ECO:0007669"/>
    <property type="project" value="UniProtKB-KW"/>
</dbReference>
<comment type="subunit">
    <text evidence="5">Part of an enzyme complex containing four subunits: a flavoprotein, an iron-sulfur protein, plus two membrane-anchoring proteins, SdhC and SdhD.</text>
</comment>
<keyword evidence="15 18" id="KW-1133">Transmembrane helix</keyword>
<dbReference type="GO" id="GO:0017004">
    <property type="term" value="P:cytochrome complex assembly"/>
    <property type="evidence" value="ECO:0007669"/>
    <property type="project" value="TreeGrafter"/>
</dbReference>
<keyword evidence="16" id="KW-0408">Iron</keyword>
<name>A0AAT9G6G2_9RICK</name>